<sequence>MRKIAPLNVVGSVMLVLTLVSCSAISEILGKEQVVKTNNKQRLAYYNNFLKDTLDYGIYIHTLKNKQALLETKEKFAGFPEAYVFDSSSKKGFFVSTNSASVEVSAINQQLLDSLTAIDFSLLQDFRKLVLTKTETVYAHDNFMMREHQNQHLDVYLLCNTKVGKKELKNLQNLQDLNDIATIHILDLSIEAN</sequence>
<evidence type="ECO:0008006" key="3">
    <source>
        <dbReference type="Google" id="ProtNLM"/>
    </source>
</evidence>
<protein>
    <recommendedName>
        <fullName evidence="3">Lipoprotein</fullName>
    </recommendedName>
</protein>
<dbReference type="PROSITE" id="PS51257">
    <property type="entry name" value="PROKAR_LIPOPROTEIN"/>
    <property type="match status" value="1"/>
</dbReference>
<keyword evidence="2" id="KW-1185">Reference proteome</keyword>
<dbReference type="Proteomes" id="UP001143543">
    <property type="component" value="Unassembled WGS sequence"/>
</dbReference>
<name>A0ABQ5MFS7_9FLAO</name>
<reference evidence="1" key="1">
    <citation type="submission" date="2022-07" db="EMBL/GenBank/DDBJ databases">
        <title>Taxonomy of Novel Oxalotrophic and Methylotrophic Bacteria.</title>
        <authorList>
            <person name="Sahin N."/>
            <person name="Tani A."/>
        </authorList>
    </citation>
    <scope>NUCLEOTIDE SEQUENCE</scope>
    <source>
        <strain evidence="1">Y10</strain>
    </source>
</reference>
<comment type="caution">
    <text evidence="1">The sequence shown here is derived from an EMBL/GenBank/DDBJ whole genome shotgun (WGS) entry which is preliminary data.</text>
</comment>
<gene>
    <name evidence="1" type="ORF">Y10_06360</name>
</gene>
<organism evidence="1 2">
    <name type="scientific">Neptunitalea lumnitzerae</name>
    <dbReference type="NCBI Taxonomy" id="2965509"/>
    <lineage>
        <taxon>Bacteria</taxon>
        <taxon>Pseudomonadati</taxon>
        <taxon>Bacteroidota</taxon>
        <taxon>Flavobacteriia</taxon>
        <taxon>Flavobacteriales</taxon>
        <taxon>Flavobacteriaceae</taxon>
        <taxon>Neptunitalea</taxon>
    </lineage>
</organism>
<proteinExistence type="predicted"/>
<dbReference type="RefSeq" id="WP_281763920.1">
    <property type="nucleotide sequence ID" value="NZ_BRVO01000001.1"/>
</dbReference>
<evidence type="ECO:0000313" key="1">
    <source>
        <dbReference type="EMBL" id="GLB48268.1"/>
    </source>
</evidence>
<accession>A0ABQ5MFS7</accession>
<dbReference type="EMBL" id="BRVO01000001">
    <property type="protein sequence ID" value="GLB48268.1"/>
    <property type="molecule type" value="Genomic_DNA"/>
</dbReference>
<evidence type="ECO:0000313" key="2">
    <source>
        <dbReference type="Proteomes" id="UP001143543"/>
    </source>
</evidence>